<organism evidence="1 2">
    <name type="scientific">Caerostris extrusa</name>
    <name type="common">Bark spider</name>
    <name type="synonym">Caerostris bankana</name>
    <dbReference type="NCBI Taxonomy" id="172846"/>
    <lineage>
        <taxon>Eukaryota</taxon>
        <taxon>Metazoa</taxon>
        <taxon>Ecdysozoa</taxon>
        <taxon>Arthropoda</taxon>
        <taxon>Chelicerata</taxon>
        <taxon>Arachnida</taxon>
        <taxon>Araneae</taxon>
        <taxon>Araneomorphae</taxon>
        <taxon>Entelegynae</taxon>
        <taxon>Araneoidea</taxon>
        <taxon>Araneidae</taxon>
        <taxon>Caerostris</taxon>
    </lineage>
</organism>
<dbReference type="EMBL" id="BPLR01003130">
    <property type="protein sequence ID" value="GIX81444.1"/>
    <property type="molecule type" value="Genomic_DNA"/>
</dbReference>
<protein>
    <submittedName>
        <fullName evidence="1">Uncharacterized protein</fullName>
    </submittedName>
</protein>
<dbReference type="Proteomes" id="UP001054945">
    <property type="component" value="Unassembled WGS sequence"/>
</dbReference>
<reference evidence="1 2" key="1">
    <citation type="submission" date="2021-06" db="EMBL/GenBank/DDBJ databases">
        <title>Caerostris extrusa draft genome.</title>
        <authorList>
            <person name="Kono N."/>
            <person name="Arakawa K."/>
        </authorList>
    </citation>
    <scope>NUCLEOTIDE SEQUENCE [LARGE SCALE GENOMIC DNA]</scope>
</reference>
<accession>A0AAV4N9G3</accession>
<comment type="caution">
    <text evidence="1">The sequence shown here is derived from an EMBL/GenBank/DDBJ whole genome shotgun (WGS) entry which is preliminary data.</text>
</comment>
<evidence type="ECO:0000313" key="2">
    <source>
        <dbReference type="Proteomes" id="UP001054945"/>
    </source>
</evidence>
<gene>
    <name evidence="1" type="ORF">CEXT_35771</name>
</gene>
<feature type="non-terminal residue" evidence="1">
    <location>
        <position position="137"/>
    </location>
</feature>
<proteinExistence type="predicted"/>
<dbReference type="AlphaFoldDB" id="A0AAV4N9G3"/>
<evidence type="ECO:0000313" key="1">
    <source>
        <dbReference type="EMBL" id="GIX81444.1"/>
    </source>
</evidence>
<sequence length="137" mass="15900">MLSWVPMKRATWRKCFVVGSPTPGEFPVTPEQLQRACSVFQDVRNCYIRECGADNLDLIGPDFSRFIGTIAEICQEDTPLHSAFAQHMSCLKEVMSKEREELSCNIYQSKASDYLEFMWKERTRGMKKIMFLNIFNV</sequence>
<keyword evidence="2" id="KW-1185">Reference proteome</keyword>
<name>A0AAV4N9G3_CAEEX</name>